<evidence type="ECO:0000313" key="1">
    <source>
        <dbReference type="EMBL" id="CAJ0692993.1"/>
    </source>
</evidence>
<accession>A0AAD2EPP5</accession>
<comment type="caution">
    <text evidence="1">The sequence shown here is derived from an EMBL/GenBank/DDBJ whole genome shotgun (WGS) entry which is preliminary data.</text>
</comment>
<evidence type="ECO:0000313" key="2">
    <source>
        <dbReference type="Proteomes" id="UP001190002"/>
    </source>
</evidence>
<dbReference type="Proteomes" id="UP001190002">
    <property type="component" value="Unassembled WGS sequence"/>
</dbReference>
<dbReference type="EMBL" id="CATVXE010000021">
    <property type="protein sequence ID" value="CAJ0692993.1"/>
    <property type="molecule type" value="Genomic_DNA"/>
</dbReference>
<reference evidence="1" key="1">
    <citation type="submission" date="2023-07" db="EMBL/GenBank/DDBJ databases">
        <authorList>
            <person name="Peeters C."/>
        </authorList>
    </citation>
    <scope>NUCLEOTIDE SEQUENCE</scope>
    <source>
        <strain evidence="1">R-77591</strain>
    </source>
</reference>
<protein>
    <submittedName>
        <fullName evidence="1">Uncharacterized protein</fullName>
    </submittedName>
</protein>
<proteinExistence type="predicted"/>
<dbReference type="AlphaFoldDB" id="A0AAD2EPP5"/>
<sequence length="41" mass="5030">MDLLLMALRYALYCDWARRSGYCPLDWHEYKALRARFYRAA</sequence>
<name>A0AAD2EPP5_9RALS</name>
<gene>
    <name evidence="1" type="ORF">R77591_04012</name>
</gene>
<organism evidence="1 2">
    <name type="scientific">Ralstonia mannitolilytica</name>
    <dbReference type="NCBI Taxonomy" id="105219"/>
    <lineage>
        <taxon>Bacteria</taxon>
        <taxon>Pseudomonadati</taxon>
        <taxon>Pseudomonadota</taxon>
        <taxon>Betaproteobacteria</taxon>
        <taxon>Burkholderiales</taxon>
        <taxon>Burkholderiaceae</taxon>
        <taxon>Ralstonia</taxon>
    </lineage>
</organism>